<dbReference type="SUPFAM" id="SSF158682">
    <property type="entry name" value="TerB-like"/>
    <property type="match status" value="1"/>
</dbReference>
<evidence type="ECO:0000313" key="2">
    <source>
        <dbReference type="Proteomes" id="UP001176806"/>
    </source>
</evidence>
<comment type="caution">
    <text evidence="1">The sequence shown here is derived from an EMBL/GenBank/DDBJ whole genome shotgun (WGS) entry which is preliminary data.</text>
</comment>
<sequence length="135" mass="15632">MEKTKISAVLKSHFLRLYQIALSDGEFSTLEIKMLYEFAEERGVSKEYLDEILLHPLDTNNLIPEDINEKLIFLCDFAIMIWADGVVTEDEQMALEKYIKLFGFIDENIKPLANHLIDAVKANKNKQDILIELKN</sequence>
<evidence type="ECO:0008006" key="3">
    <source>
        <dbReference type="Google" id="ProtNLM"/>
    </source>
</evidence>
<reference evidence="1" key="1">
    <citation type="submission" date="2023-07" db="EMBL/GenBank/DDBJ databases">
        <title>Two novel species in the genus Flavivirga.</title>
        <authorList>
            <person name="Kwon K."/>
        </authorList>
    </citation>
    <scope>NUCLEOTIDE SEQUENCE</scope>
    <source>
        <strain evidence="1">KACC 14158</strain>
    </source>
</reference>
<keyword evidence="2" id="KW-1185">Reference proteome</keyword>
<organism evidence="1 2">
    <name type="scientific">Flavivirga jejuensis</name>
    <dbReference type="NCBI Taxonomy" id="870487"/>
    <lineage>
        <taxon>Bacteria</taxon>
        <taxon>Pseudomonadati</taxon>
        <taxon>Bacteroidota</taxon>
        <taxon>Flavobacteriia</taxon>
        <taxon>Flavobacteriales</taxon>
        <taxon>Flavobacteriaceae</taxon>
        <taxon>Flavivirga</taxon>
    </lineage>
</organism>
<dbReference type="Proteomes" id="UP001176806">
    <property type="component" value="Unassembled WGS sequence"/>
</dbReference>
<dbReference type="RefSeq" id="WP_303302922.1">
    <property type="nucleotide sequence ID" value="NZ_BAABDA010000050.1"/>
</dbReference>
<name>A0ABT8WRC2_9FLAO</name>
<accession>A0ABT8WRC2</accession>
<dbReference type="InterPro" id="IPR029024">
    <property type="entry name" value="TerB-like"/>
</dbReference>
<proteinExistence type="predicted"/>
<protein>
    <recommendedName>
        <fullName evidence="3">Tellurite resistance protein TerB</fullName>
    </recommendedName>
</protein>
<gene>
    <name evidence="1" type="ORF">Q4Q40_16050</name>
</gene>
<dbReference type="EMBL" id="JAUOEL010000005">
    <property type="protein sequence ID" value="MDO5975708.1"/>
    <property type="molecule type" value="Genomic_DNA"/>
</dbReference>
<evidence type="ECO:0000313" key="1">
    <source>
        <dbReference type="EMBL" id="MDO5975708.1"/>
    </source>
</evidence>
<dbReference type="Gene3D" id="1.10.3680.10">
    <property type="entry name" value="TerB-like"/>
    <property type="match status" value="1"/>
</dbReference>